<reference evidence="3" key="1">
    <citation type="journal article" date="2019" name="Int. J. Syst. Evol. Microbiol.">
        <title>The Global Catalogue of Microorganisms (GCM) 10K type strain sequencing project: providing services to taxonomists for standard genome sequencing and annotation.</title>
        <authorList>
            <consortium name="The Broad Institute Genomics Platform"/>
            <consortium name="The Broad Institute Genome Sequencing Center for Infectious Disease"/>
            <person name="Wu L."/>
            <person name="Ma J."/>
        </authorList>
    </citation>
    <scope>NUCLEOTIDE SEQUENCE [LARGE SCALE GENOMIC DNA]</scope>
    <source>
        <strain evidence="3">CCM 8681</strain>
    </source>
</reference>
<sequence length="176" mass="20574">MHKISIKLFALIFTAFLSANIIAQQEQDDYKQIDQVISKLYTSISFINGKEQDYITLKKIHHEKAMIGSISTKQARIFPVKEFRSKNKETFKKNNILSFQEKEIDYKTLVYGGVATRFSTYEFEIKTKDRELKVIGVNVFQLIKDPEKGWLILSNVFSDNMSYPNPKTHIKIIRKE</sequence>
<dbReference type="EMBL" id="BMDQ01000002">
    <property type="protein sequence ID" value="GGI57607.1"/>
    <property type="molecule type" value="Genomic_DNA"/>
</dbReference>
<organism evidence="2 3">
    <name type="scientific">Winogradskyella haliclonae</name>
    <dbReference type="NCBI Taxonomy" id="2048558"/>
    <lineage>
        <taxon>Bacteria</taxon>
        <taxon>Pseudomonadati</taxon>
        <taxon>Bacteroidota</taxon>
        <taxon>Flavobacteriia</taxon>
        <taxon>Flavobacteriales</taxon>
        <taxon>Flavobacteriaceae</taxon>
        <taxon>Winogradskyella</taxon>
    </lineage>
</organism>
<keyword evidence="1" id="KW-0732">Signal</keyword>
<protein>
    <recommendedName>
        <fullName evidence="4">Nuclear transport factor 2 family protein</fullName>
    </recommendedName>
</protein>
<name>A0ABQ2C0L3_9FLAO</name>
<dbReference type="RefSeq" id="WP_188374517.1">
    <property type="nucleotide sequence ID" value="NZ_BMDQ01000002.1"/>
</dbReference>
<evidence type="ECO:0000313" key="3">
    <source>
        <dbReference type="Proteomes" id="UP000624701"/>
    </source>
</evidence>
<evidence type="ECO:0000256" key="1">
    <source>
        <dbReference type="SAM" id="SignalP"/>
    </source>
</evidence>
<feature type="chain" id="PRO_5046694726" description="Nuclear transport factor 2 family protein" evidence="1">
    <location>
        <begin position="24"/>
        <end position="176"/>
    </location>
</feature>
<proteinExistence type="predicted"/>
<dbReference type="Gene3D" id="3.10.450.50">
    <property type="match status" value="1"/>
</dbReference>
<comment type="caution">
    <text evidence="2">The sequence shown here is derived from an EMBL/GenBank/DDBJ whole genome shotgun (WGS) entry which is preliminary data.</text>
</comment>
<dbReference type="Proteomes" id="UP000624701">
    <property type="component" value="Unassembled WGS sequence"/>
</dbReference>
<evidence type="ECO:0008006" key="4">
    <source>
        <dbReference type="Google" id="ProtNLM"/>
    </source>
</evidence>
<feature type="signal peptide" evidence="1">
    <location>
        <begin position="1"/>
        <end position="23"/>
    </location>
</feature>
<gene>
    <name evidence="2" type="ORF">GCM10011444_19160</name>
</gene>
<keyword evidence="3" id="KW-1185">Reference proteome</keyword>
<accession>A0ABQ2C0L3</accession>
<evidence type="ECO:0000313" key="2">
    <source>
        <dbReference type="EMBL" id="GGI57607.1"/>
    </source>
</evidence>